<dbReference type="EMBL" id="CP118605">
    <property type="protein sequence ID" value="WGL17495.1"/>
    <property type="molecule type" value="Genomic_DNA"/>
</dbReference>
<dbReference type="SUPFAM" id="SSF54637">
    <property type="entry name" value="Thioesterase/thiol ester dehydrase-isomerase"/>
    <property type="match status" value="2"/>
</dbReference>
<dbReference type="Proteomes" id="UP001236500">
    <property type="component" value="Chromosome"/>
</dbReference>
<proteinExistence type="predicted"/>
<feature type="region of interest" description="Disordered" evidence="1">
    <location>
        <begin position="173"/>
        <end position="194"/>
    </location>
</feature>
<dbReference type="Pfam" id="PF01575">
    <property type="entry name" value="MaoC_dehydratas"/>
    <property type="match status" value="1"/>
</dbReference>
<keyword evidence="4" id="KW-1185">Reference proteome</keyword>
<dbReference type="PRINTS" id="PR01483">
    <property type="entry name" value="FASYNTHASE"/>
</dbReference>
<dbReference type="Gene3D" id="3.10.129.10">
    <property type="entry name" value="Hotdog Thioesterase"/>
    <property type="match status" value="1"/>
</dbReference>
<evidence type="ECO:0000313" key="3">
    <source>
        <dbReference type="EMBL" id="WGL17495.1"/>
    </source>
</evidence>
<evidence type="ECO:0000259" key="2">
    <source>
        <dbReference type="Pfam" id="PF01575"/>
    </source>
</evidence>
<protein>
    <submittedName>
        <fullName evidence="3">MaoC/PaaZ C-terminal domain-containing protein</fullName>
    </submittedName>
</protein>
<feature type="domain" description="MaoC-like" evidence="2">
    <location>
        <begin position="201"/>
        <end position="305"/>
    </location>
</feature>
<dbReference type="InterPro" id="IPR029069">
    <property type="entry name" value="HotDog_dom_sf"/>
</dbReference>
<reference evidence="3 4" key="1">
    <citation type="submission" date="2023-02" db="EMBL/GenBank/DDBJ databases">
        <title>Description and genomic characterization of Microbulbifer bruguierae sp. nov., isolated from the sediment of mangrove plant Bruguiera sexangula.</title>
        <authorList>
            <person name="Long M."/>
        </authorList>
    </citation>
    <scope>NUCLEOTIDE SEQUENCE [LARGE SCALE GENOMIC DNA]</scope>
    <source>
        <strain evidence="3 4">H12</strain>
    </source>
</reference>
<organism evidence="3 4">
    <name type="scientific">Microbulbifer bruguierae</name>
    <dbReference type="NCBI Taxonomy" id="3029061"/>
    <lineage>
        <taxon>Bacteria</taxon>
        <taxon>Pseudomonadati</taxon>
        <taxon>Pseudomonadota</taxon>
        <taxon>Gammaproteobacteria</taxon>
        <taxon>Cellvibrionales</taxon>
        <taxon>Microbulbiferaceae</taxon>
        <taxon>Microbulbifer</taxon>
    </lineage>
</organism>
<gene>
    <name evidence="3" type="ORF">PVT68_04190</name>
</gene>
<dbReference type="InterPro" id="IPR002539">
    <property type="entry name" value="MaoC-like_dom"/>
</dbReference>
<dbReference type="RefSeq" id="WP_280321365.1">
    <property type="nucleotide sequence ID" value="NZ_CP118605.1"/>
</dbReference>
<dbReference type="InterPro" id="IPR003965">
    <property type="entry name" value="Fatty_acid_synthase"/>
</dbReference>
<name>A0ABY8NGC0_9GAMM</name>
<sequence>MYRIVTVSGEANRVMPLQIKLKSRPAILPLYLRALTARKQGRLAGEGGRILASVSLNNQAVDPISLRAYREVCGFADGSQLPATYPFVLAMPLQLRLLVSEAFPFPVLGVVHLRNRIRQYRGLQESERLDIRCDLCAPVAVKRGYEFELVTSIRVAGELVWESTSTLMSRVKHQDTQTLRTPAATQRGGGKSDVADTVSQDWQVAADTGRRYARISGDRNPIHLCAPTAKLFGFPRAIAHGMWSKARCLAALEEGVFAGKLPTQFEVEVAFIKPIFLPARVSFESSTDTDGTVFQVYSGEGKRVHLTGKLVALREV</sequence>
<dbReference type="PANTHER" id="PTHR43841:SF1">
    <property type="entry name" value="3-HYDROXYACYL-THIOESTER DEHYDRATASE X"/>
    <property type="match status" value="1"/>
</dbReference>
<accession>A0ABY8NGC0</accession>
<evidence type="ECO:0000256" key="1">
    <source>
        <dbReference type="SAM" id="MobiDB-lite"/>
    </source>
</evidence>
<dbReference type="PANTHER" id="PTHR43841">
    <property type="entry name" value="3-HYDROXYACYL-THIOESTER DEHYDRATASE HTDX-RELATED"/>
    <property type="match status" value="1"/>
</dbReference>
<evidence type="ECO:0000313" key="4">
    <source>
        <dbReference type="Proteomes" id="UP001236500"/>
    </source>
</evidence>